<feature type="compositionally biased region" description="Acidic residues" evidence="8">
    <location>
        <begin position="103"/>
        <end position="112"/>
    </location>
</feature>
<evidence type="ECO:0000256" key="6">
    <source>
        <dbReference type="ARBA" id="ARBA00023204"/>
    </source>
</evidence>
<dbReference type="GO" id="GO:0006289">
    <property type="term" value="P:nucleotide-excision repair"/>
    <property type="evidence" value="ECO:0007669"/>
    <property type="project" value="InterPro"/>
</dbReference>
<dbReference type="SMART" id="SM01030">
    <property type="entry name" value="BHD_1"/>
    <property type="match status" value="1"/>
</dbReference>
<evidence type="ECO:0000256" key="7">
    <source>
        <dbReference type="ARBA" id="ARBA00023242"/>
    </source>
</evidence>
<keyword evidence="5" id="KW-0238">DNA-binding</keyword>
<dbReference type="SMART" id="SM01032">
    <property type="entry name" value="BHD_3"/>
    <property type="match status" value="1"/>
</dbReference>
<dbReference type="PANTHER" id="PTHR12135">
    <property type="entry name" value="DNA REPAIR PROTEIN XP-C / RAD4"/>
    <property type="match status" value="1"/>
</dbReference>
<evidence type="ECO:0000259" key="11">
    <source>
        <dbReference type="SMART" id="SM01032"/>
    </source>
</evidence>
<dbReference type="PANTHER" id="PTHR12135:SF0">
    <property type="entry name" value="DNA REPAIR PROTEIN COMPLEMENTING XP-C CELLS"/>
    <property type="match status" value="1"/>
</dbReference>
<keyword evidence="3" id="KW-0597">Phosphoprotein</keyword>
<proteinExistence type="evidence at transcript level"/>
<dbReference type="GO" id="GO:0003684">
    <property type="term" value="F:damaged DNA binding"/>
    <property type="evidence" value="ECO:0007669"/>
    <property type="project" value="InterPro"/>
</dbReference>
<keyword evidence="6" id="KW-0234">DNA repair</keyword>
<protein>
    <submittedName>
        <fullName evidence="12">Putative dna repair protein</fullName>
    </submittedName>
</protein>
<evidence type="ECO:0000313" key="12">
    <source>
        <dbReference type="EMBL" id="JAB73395.1"/>
    </source>
</evidence>
<feature type="compositionally biased region" description="Basic residues" evidence="8">
    <location>
        <begin position="123"/>
        <end position="136"/>
    </location>
</feature>
<dbReference type="FunFam" id="3.30.70.2460:FF:000001">
    <property type="entry name" value="DNA repair protein Rad4 family"/>
    <property type="match status" value="1"/>
</dbReference>
<dbReference type="Pfam" id="PF10403">
    <property type="entry name" value="BHD_1"/>
    <property type="match status" value="1"/>
</dbReference>
<dbReference type="InterPro" id="IPR018328">
    <property type="entry name" value="Rad4_beta-hairpin_dom3"/>
</dbReference>
<feature type="domain" description="Rad4 beta-hairpin" evidence="9">
    <location>
        <begin position="247"/>
        <end position="299"/>
    </location>
</feature>
<dbReference type="InterPro" id="IPR038765">
    <property type="entry name" value="Papain-like_cys_pep_sf"/>
</dbReference>
<evidence type="ECO:0000256" key="4">
    <source>
        <dbReference type="ARBA" id="ARBA00022763"/>
    </source>
</evidence>
<evidence type="ECO:0000256" key="2">
    <source>
        <dbReference type="ARBA" id="ARBA00009525"/>
    </source>
</evidence>
<evidence type="ECO:0000256" key="8">
    <source>
        <dbReference type="SAM" id="MobiDB-lite"/>
    </source>
</evidence>
<keyword evidence="7" id="KW-0539">Nucleus</keyword>
<feature type="non-terminal residue" evidence="12">
    <location>
        <position position="1"/>
    </location>
</feature>
<dbReference type="GO" id="GO:0071942">
    <property type="term" value="C:XPC complex"/>
    <property type="evidence" value="ECO:0007669"/>
    <property type="project" value="TreeGrafter"/>
</dbReference>
<organism evidence="12">
    <name type="scientific">Ixodes ricinus</name>
    <name type="common">Common tick</name>
    <name type="synonym">Acarus ricinus</name>
    <dbReference type="NCBI Taxonomy" id="34613"/>
    <lineage>
        <taxon>Eukaryota</taxon>
        <taxon>Metazoa</taxon>
        <taxon>Ecdysozoa</taxon>
        <taxon>Arthropoda</taxon>
        <taxon>Chelicerata</taxon>
        <taxon>Arachnida</taxon>
        <taxon>Acari</taxon>
        <taxon>Parasitiformes</taxon>
        <taxon>Ixodida</taxon>
        <taxon>Ixodoidea</taxon>
        <taxon>Ixodidae</taxon>
        <taxon>Ixodinae</taxon>
        <taxon>Ixodes</taxon>
    </lineage>
</organism>
<dbReference type="EMBL" id="GANP01011073">
    <property type="protein sequence ID" value="JAB73395.1"/>
    <property type="molecule type" value="mRNA"/>
</dbReference>
<dbReference type="GO" id="GO:0006298">
    <property type="term" value="P:mismatch repair"/>
    <property type="evidence" value="ECO:0007669"/>
    <property type="project" value="TreeGrafter"/>
</dbReference>
<dbReference type="GO" id="GO:0005737">
    <property type="term" value="C:cytoplasm"/>
    <property type="evidence" value="ECO:0007669"/>
    <property type="project" value="TreeGrafter"/>
</dbReference>
<dbReference type="AlphaFoldDB" id="V5GSL0"/>
<feature type="compositionally biased region" description="Basic and acidic residues" evidence="8">
    <location>
        <begin position="137"/>
        <end position="146"/>
    </location>
</feature>
<dbReference type="InterPro" id="IPR018327">
    <property type="entry name" value="BHD_2"/>
</dbReference>
<dbReference type="Gene3D" id="2.20.20.110">
    <property type="entry name" value="Rad4, beta-hairpin domain BHD1"/>
    <property type="match status" value="1"/>
</dbReference>
<dbReference type="GO" id="GO:0000111">
    <property type="term" value="C:nucleotide-excision repair factor 2 complex"/>
    <property type="evidence" value="ECO:0007669"/>
    <property type="project" value="TreeGrafter"/>
</dbReference>
<dbReference type="Pfam" id="PF10405">
    <property type="entry name" value="BHD_3"/>
    <property type="match status" value="1"/>
</dbReference>
<comment type="subcellular location">
    <subcellularLocation>
        <location evidence="1">Nucleus</location>
    </subcellularLocation>
</comment>
<dbReference type="Gene3D" id="3.30.70.2460">
    <property type="entry name" value="Rad4, beta-hairpin domain BHD3"/>
    <property type="match status" value="1"/>
</dbReference>
<dbReference type="InterPro" id="IPR018325">
    <property type="entry name" value="Rad4/PNGase_transGLS-fold"/>
</dbReference>
<evidence type="ECO:0000259" key="9">
    <source>
        <dbReference type="SMART" id="SM01030"/>
    </source>
</evidence>
<dbReference type="FunFam" id="2.20.20.110:FF:000001">
    <property type="entry name" value="DNA repair protein complementing XP-C cells"/>
    <property type="match status" value="1"/>
</dbReference>
<sequence length="484" mass="55125">VKMYCRHFSCKLGCAGATGRLVDDLTAALVNRLAQCARDYVLMFLVILRCLSIEARLCLSLYPIPLHEKESGSQGSENDNKPLGKKKAPKATKGLKKTPLQEVEQDSSDEEEQQSHGKSSTVTKKKVRRAAKKPKKAERLEARQELPGEDGVEHWVEVFTPKDSKWIPVDAVHGSVGDVSQIRQPLLYVLGIQDGRVRELTAKYCSGWLPKKSRVRENWWQQSLEPFRPAPSERDLLEDKQLESRLFRQPMPSAITELKGHPVYVLKRHLLKYEALYPADAPPLGFVRGEPVYARECVHTLRSRESWLREARMVRVREEPYKRVKGRAKKDLLSGMSTERELELFGLWQTEPYMPPVAFGGKVPRNEWGNVELFKSCMLPVGTVHLKAPALGRVAAKLNIDCVPAVVGFEGHGRGVHPVFDGWVVCEEFADTLMMAWQEEQVNISDRQEEKRQKRVFGNWRRLIRGALIRARLRDKYLGDTGDD</sequence>
<evidence type="ECO:0000256" key="1">
    <source>
        <dbReference type="ARBA" id="ARBA00004123"/>
    </source>
</evidence>
<dbReference type="SMART" id="SM01031">
    <property type="entry name" value="BHD_2"/>
    <property type="match status" value="1"/>
</dbReference>
<dbReference type="InterPro" id="IPR036985">
    <property type="entry name" value="Transglutaminase-like_sf"/>
</dbReference>
<dbReference type="GO" id="GO:0003697">
    <property type="term" value="F:single-stranded DNA binding"/>
    <property type="evidence" value="ECO:0007669"/>
    <property type="project" value="TreeGrafter"/>
</dbReference>
<feature type="compositionally biased region" description="Basic residues" evidence="8">
    <location>
        <begin position="83"/>
        <end position="96"/>
    </location>
</feature>
<dbReference type="InterPro" id="IPR004583">
    <property type="entry name" value="DNA_repair_Rad4"/>
</dbReference>
<feature type="domain" description="Rad4 beta-hairpin" evidence="11">
    <location>
        <begin position="363"/>
        <end position="437"/>
    </location>
</feature>
<evidence type="ECO:0000256" key="3">
    <source>
        <dbReference type="ARBA" id="ARBA00022553"/>
    </source>
</evidence>
<evidence type="ECO:0000256" key="5">
    <source>
        <dbReference type="ARBA" id="ARBA00023125"/>
    </source>
</evidence>
<dbReference type="InterPro" id="IPR042488">
    <property type="entry name" value="Rad4_BHD3_sf"/>
</dbReference>
<dbReference type="Gene3D" id="3.90.260.10">
    <property type="entry name" value="Transglutaminase-like"/>
    <property type="match status" value="1"/>
</dbReference>
<reference evidence="12" key="1">
    <citation type="journal article" date="2015" name="Sci. Rep.">
        <title>Tissue- and time-dependent transcription in Ixodes ricinus salivary glands and midguts when blood feeding on the vertebrate host.</title>
        <authorList>
            <person name="Kotsyfakis M."/>
            <person name="Schwarz A."/>
            <person name="Erhart J."/>
            <person name="Ribeiro J.M."/>
        </authorList>
    </citation>
    <scope>NUCLEOTIDE SEQUENCE</scope>
    <source>
        <tissue evidence="12">Salivary gland and midgut</tissue>
    </source>
</reference>
<dbReference type="InterPro" id="IPR018326">
    <property type="entry name" value="Rad4_beta-hairpin_dom1"/>
</dbReference>
<accession>V5GSL0</accession>
<feature type="region of interest" description="Disordered" evidence="8">
    <location>
        <begin position="69"/>
        <end position="146"/>
    </location>
</feature>
<name>V5GSL0_IXORI</name>
<dbReference type="Pfam" id="PF03835">
    <property type="entry name" value="Rad4"/>
    <property type="match status" value="1"/>
</dbReference>
<feature type="domain" description="Rad4 beta-hairpin" evidence="10">
    <location>
        <begin position="301"/>
        <end position="356"/>
    </location>
</feature>
<keyword evidence="4" id="KW-0227">DNA damage</keyword>
<evidence type="ECO:0000259" key="10">
    <source>
        <dbReference type="SMART" id="SM01031"/>
    </source>
</evidence>
<dbReference type="SUPFAM" id="SSF54001">
    <property type="entry name" value="Cysteine proteinases"/>
    <property type="match status" value="1"/>
</dbReference>
<dbReference type="Pfam" id="PF10404">
    <property type="entry name" value="BHD_2"/>
    <property type="match status" value="1"/>
</dbReference>
<comment type="similarity">
    <text evidence="2">Belongs to the XPC family.</text>
</comment>